<organism evidence="2 3">
    <name type="scientific">Owenia fusiformis</name>
    <name type="common">Polychaete worm</name>
    <dbReference type="NCBI Taxonomy" id="6347"/>
    <lineage>
        <taxon>Eukaryota</taxon>
        <taxon>Metazoa</taxon>
        <taxon>Spiralia</taxon>
        <taxon>Lophotrochozoa</taxon>
        <taxon>Annelida</taxon>
        <taxon>Polychaeta</taxon>
        <taxon>Sedentaria</taxon>
        <taxon>Canalipalpata</taxon>
        <taxon>Sabellida</taxon>
        <taxon>Oweniida</taxon>
        <taxon>Oweniidae</taxon>
        <taxon>Owenia</taxon>
    </lineage>
</organism>
<feature type="region of interest" description="Disordered" evidence="1">
    <location>
        <begin position="742"/>
        <end position="791"/>
    </location>
</feature>
<name>A0A8J1U1F3_OWEFU</name>
<feature type="compositionally biased region" description="Low complexity" evidence="1">
    <location>
        <begin position="345"/>
        <end position="366"/>
    </location>
</feature>
<dbReference type="EMBL" id="CAIIXF020000006">
    <property type="protein sequence ID" value="CAH1787114.1"/>
    <property type="molecule type" value="Genomic_DNA"/>
</dbReference>
<dbReference type="GO" id="GO:0005737">
    <property type="term" value="C:cytoplasm"/>
    <property type="evidence" value="ECO:0007669"/>
    <property type="project" value="TreeGrafter"/>
</dbReference>
<keyword evidence="3" id="KW-1185">Reference proteome</keyword>
<dbReference type="InterPro" id="IPR011993">
    <property type="entry name" value="PH-like_dom_sf"/>
</dbReference>
<reference evidence="2" key="1">
    <citation type="submission" date="2022-03" db="EMBL/GenBank/DDBJ databases">
        <authorList>
            <person name="Martin C."/>
        </authorList>
    </citation>
    <scope>NUCLEOTIDE SEQUENCE</scope>
</reference>
<proteinExistence type="predicted"/>
<dbReference type="PANTHER" id="PTHR21258:SF56">
    <property type="entry name" value="IRS-TYPE PTB DOMAIN-CONTAINING PROTEIN"/>
    <property type="match status" value="1"/>
</dbReference>
<evidence type="ECO:0000256" key="1">
    <source>
        <dbReference type="SAM" id="MobiDB-lite"/>
    </source>
</evidence>
<feature type="compositionally biased region" description="Pro residues" evidence="1">
    <location>
        <begin position="327"/>
        <end position="344"/>
    </location>
</feature>
<feature type="region of interest" description="Disordered" evidence="1">
    <location>
        <begin position="483"/>
        <end position="507"/>
    </location>
</feature>
<feature type="region of interest" description="Disordered" evidence="1">
    <location>
        <begin position="546"/>
        <end position="618"/>
    </location>
</feature>
<feature type="region of interest" description="Disordered" evidence="1">
    <location>
        <begin position="987"/>
        <end position="1032"/>
    </location>
</feature>
<dbReference type="Pfam" id="PF02174">
    <property type="entry name" value="IRS"/>
    <property type="match status" value="1"/>
</dbReference>
<feature type="region of interest" description="Disordered" evidence="1">
    <location>
        <begin position="867"/>
        <end position="899"/>
    </location>
</feature>
<accession>A0A8J1U1F3</accession>
<dbReference type="PANTHER" id="PTHR21258">
    <property type="entry name" value="DOCKING PROTEIN RELATED"/>
    <property type="match status" value="1"/>
</dbReference>
<dbReference type="InterPro" id="IPR002404">
    <property type="entry name" value="IRS_PTB"/>
</dbReference>
<dbReference type="AlphaFoldDB" id="A0A8J1U1F3"/>
<dbReference type="SMART" id="SM01244">
    <property type="entry name" value="IRS"/>
    <property type="match status" value="1"/>
</dbReference>
<feature type="compositionally biased region" description="Polar residues" evidence="1">
    <location>
        <begin position="702"/>
        <end position="717"/>
    </location>
</feature>
<feature type="region of interest" description="Disordered" evidence="1">
    <location>
        <begin position="277"/>
        <end position="369"/>
    </location>
</feature>
<dbReference type="SUPFAM" id="SSF50729">
    <property type="entry name" value="PH domain-like"/>
    <property type="match status" value="1"/>
</dbReference>
<feature type="region of interest" description="Disordered" evidence="1">
    <location>
        <begin position="454"/>
        <end position="473"/>
    </location>
</feature>
<dbReference type="InterPro" id="IPR050996">
    <property type="entry name" value="Docking_Protein_DOK"/>
</dbReference>
<protein>
    <submittedName>
        <fullName evidence="2">Uncharacterized protein</fullName>
    </submittedName>
</protein>
<feature type="compositionally biased region" description="Basic and acidic residues" evidence="1">
    <location>
        <begin position="999"/>
        <end position="1010"/>
    </location>
</feature>
<comment type="caution">
    <text evidence="2">The sequence shown here is derived from an EMBL/GenBank/DDBJ whole genome shotgun (WGS) entry which is preliminary data.</text>
</comment>
<dbReference type="Gene3D" id="2.30.29.30">
    <property type="entry name" value="Pleckstrin-homology domain (PH domain)/Phosphotyrosine-binding domain (PTB)"/>
    <property type="match status" value="2"/>
</dbReference>
<evidence type="ECO:0000313" key="3">
    <source>
        <dbReference type="Proteomes" id="UP000749559"/>
    </source>
</evidence>
<dbReference type="Proteomes" id="UP000749559">
    <property type="component" value="Unassembled WGS sequence"/>
</dbReference>
<feature type="compositionally biased region" description="Low complexity" evidence="1">
    <location>
        <begin position="494"/>
        <end position="507"/>
    </location>
</feature>
<feature type="compositionally biased region" description="Basic residues" evidence="1">
    <location>
        <begin position="867"/>
        <end position="878"/>
    </location>
</feature>
<evidence type="ECO:0000313" key="2">
    <source>
        <dbReference type="EMBL" id="CAH1787114.1"/>
    </source>
</evidence>
<feature type="compositionally biased region" description="Basic and acidic residues" evidence="1">
    <location>
        <begin position="587"/>
        <end position="598"/>
    </location>
</feature>
<feature type="region of interest" description="Disordered" evidence="1">
    <location>
        <begin position="702"/>
        <end position="726"/>
    </location>
</feature>
<dbReference type="GO" id="GO:0007169">
    <property type="term" value="P:cell surface receptor protein tyrosine kinase signaling pathway"/>
    <property type="evidence" value="ECO:0007669"/>
    <property type="project" value="TreeGrafter"/>
</dbReference>
<feature type="compositionally biased region" description="Polar residues" evidence="1">
    <location>
        <begin position="483"/>
        <end position="493"/>
    </location>
</feature>
<dbReference type="SMART" id="SM00310">
    <property type="entry name" value="PTBI"/>
    <property type="match status" value="1"/>
</dbReference>
<sequence length="1032" mass="115184">MAAKSELLYEASLFKLSGIDHKRRSLKSASSSWKPKYITLRRSGTTVWLNTYDKKPKTQQEEPKSKTQLGPRIKISKKNDVRGKPYVCELCTSNKYIYLATETQTALDLLVFMCQTQVKLKEDNEESSFIVRPEDSEAHCRIGSQGSTCFLHISPSGVTLALQLTRAVVSQWPLKCIRCYESDGNARFMLEAGRKSPMGHGLYNFNTQRNQDNEIYELLDGYIMNAADEQKRLPVAQSAEEGILMEHEAMQALTLIDGDTTFQAQINRIARDCFLDPTSSVPNLERRESVGVNSRPDLLSHSPSVQQKKFLKENSLSTQTSIEERPPALPPKSIRPPPRIPLPVPRLYVNTSPSKSSKTVSSSSSSQQTFDLLDGHRVGESQEIVTSIKNVKTEVTTSQFLTEDFYYENLPDNPKAAHMVNMKQVAGGDKVEPVNHFLDDPALEDEYLHMGQIKPQGASEKTPPLPKRPTSRLQATPYKALQLSSSKTPLGPTSSNQSYASSTSSYMYDQMTPPPTFDEAITLGFTYDPNHPVPLDAMITDEFGPDSPSIYMLPDAPLPPGMTSSPEKSNPKHEDTQSPESAYFEMSDLKSPGRESNKGARVPKSAIPKSARHAIKRQQSQSCEDLTRHMKENIFNFNANDTIEDDEGQYDELVFDKPSPSCPLTPKLNASLEALGLDTRRKSTPKPFVDLQNFTNLQRISGLSDRSSTASKISGHSDTQDDPNVIHETASFDEVRRRFSNRAKDSKLRRSLSQPDMLEDFSNPPLPELPSTAFKPASRVGPGPNKTSNKSSVFRFLPRSLGRRKSKGSSPTKEVLLHPSEIDSMAIKSPTDVHVSQKSKAFVKKTKSQDNVLEVLEDNVNTLSLKRKKKSKSLFKRSKSQENVLDDFEEPRPRSNTDYMQNEHDLAHLANEHAKQSAIMDESWTNRGHVSVDFLVSGGSEHVPHDHNSNQFGTQDTYPQAFYDGSNRNSNQVVGQFINGAYSHGFKSDQSGPLIQGDQSERLLHPDLDNARSSQLKNGVQKRPGSLWESSV</sequence>
<dbReference type="OrthoDB" id="10071636at2759"/>
<feature type="compositionally biased region" description="Basic and acidic residues" evidence="1">
    <location>
        <begin position="890"/>
        <end position="899"/>
    </location>
</feature>
<gene>
    <name evidence="2" type="ORF">OFUS_LOCUS12879</name>
</gene>